<dbReference type="SUPFAM" id="SSF51126">
    <property type="entry name" value="Pectin lyase-like"/>
    <property type="match status" value="1"/>
</dbReference>
<dbReference type="PANTHER" id="PTHR31884">
    <property type="entry name" value="POLYGALACTURONASE"/>
    <property type="match status" value="1"/>
</dbReference>
<evidence type="ECO:0000256" key="22">
    <source>
        <dbReference type="SAM" id="SignalP"/>
    </source>
</evidence>
<dbReference type="InterPro" id="IPR020946">
    <property type="entry name" value="Flavin_mOase-like"/>
</dbReference>
<keyword evidence="11" id="KW-0274">FAD</keyword>
<comment type="cofactor">
    <cofactor evidence="1">
        <name>FAD</name>
        <dbReference type="ChEBI" id="CHEBI:57692"/>
    </cofactor>
</comment>
<dbReference type="EC" id="3.2.1.15" evidence="5"/>
<keyword evidence="13" id="KW-0560">Oxidoreductase</keyword>
<dbReference type="GO" id="GO:0005576">
    <property type="term" value="C:extracellular region"/>
    <property type="evidence" value="ECO:0007669"/>
    <property type="project" value="UniProtKB-SubCell"/>
</dbReference>
<keyword evidence="9" id="KW-0677">Repeat</keyword>
<evidence type="ECO:0000313" key="24">
    <source>
        <dbReference type="EMBL" id="KAF5248362.1"/>
    </source>
</evidence>
<evidence type="ECO:0000256" key="21">
    <source>
        <dbReference type="RuleBase" id="RU361169"/>
    </source>
</evidence>
<feature type="domain" description="Heterokaryon incompatibility" evidence="23">
    <location>
        <begin position="415"/>
        <end position="558"/>
    </location>
</feature>
<evidence type="ECO:0000256" key="10">
    <source>
        <dbReference type="ARBA" id="ARBA00022801"/>
    </source>
</evidence>
<dbReference type="GO" id="GO:0071555">
    <property type="term" value="P:cell wall organization"/>
    <property type="evidence" value="ECO:0007669"/>
    <property type="project" value="UniProtKB-KW"/>
</dbReference>
<dbReference type="GO" id="GO:0050660">
    <property type="term" value="F:flavin adenine dinucleotide binding"/>
    <property type="evidence" value="ECO:0007669"/>
    <property type="project" value="InterPro"/>
</dbReference>
<dbReference type="InterPro" id="IPR000960">
    <property type="entry name" value="Flavin_mOase"/>
</dbReference>
<evidence type="ECO:0000256" key="19">
    <source>
        <dbReference type="ARBA" id="ARBA00083621"/>
    </source>
</evidence>
<evidence type="ECO:0000256" key="20">
    <source>
        <dbReference type="PROSITE-ProRule" id="PRU10052"/>
    </source>
</evidence>
<evidence type="ECO:0000256" key="17">
    <source>
        <dbReference type="ARBA" id="ARBA00023316"/>
    </source>
</evidence>
<reference evidence="24 25" key="1">
    <citation type="submission" date="2020-02" db="EMBL/GenBank/DDBJ databases">
        <title>Identification and distribution of gene clusters putatively required for synthesis of sphingolipid metabolism inhibitors in phylogenetically diverse species of the filamentous fungus Fusarium.</title>
        <authorList>
            <person name="Kim H.-S."/>
            <person name="Busman M."/>
            <person name="Brown D.W."/>
            <person name="Divon H."/>
            <person name="Uhlig S."/>
            <person name="Proctor R.H."/>
        </authorList>
    </citation>
    <scope>NUCLEOTIDE SEQUENCE [LARGE SCALE GENOMIC DNA]</scope>
    <source>
        <strain evidence="24 25">NRRL 2903</strain>
    </source>
</reference>
<evidence type="ECO:0000256" key="12">
    <source>
        <dbReference type="ARBA" id="ARBA00022857"/>
    </source>
</evidence>
<evidence type="ECO:0000256" key="13">
    <source>
        <dbReference type="ARBA" id="ARBA00023002"/>
    </source>
</evidence>
<evidence type="ECO:0000256" key="7">
    <source>
        <dbReference type="ARBA" id="ARBA00022630"/>
    </source>
</evidence>
<feature type="chain" id="PRO_5042977431" description="endo-polygalacturonase" evidence="22">
    <location>
        <begin position="18"/>
        <end position="1542"/>
    </location>
</feature>
<keyword evidence="6" id="KW-0964">Secreted</keyword>
<evidence type="ECO:0000256" key="4">
    <source>
        <dbReference type="ARBA" id="ARBA00009183"/>
    </source>
</evidence>
<dbReference type="Gene3D" id="2.160.20.10">
    <property type="entry name" value="Single-stranded right-handed beta-helix, Pectin lyase-like"/>
    <property type="match status" value="1"/>
</dbReference>
<dbReference type="EMBL" id="JAAMOD010000006">
    <property type="protein sequence ID" value="KAF5248362.1"/>
    <property type="molecule type" value="Genomic_DNA"/>
</dbReference>
<evidence type="ECO:0000256" key="15">
    <source>
        <dbReference type="ARBA" id="ARBA00023157"/>
    </source>
</evidence>
<keyword evidence="8 22" id="KW-0732">Signal</keyword>
<protein>
    <recommendedName>
        <fullName evidence="5">endo-polygalacturonase</fullName>
        <ecNumber evidence="5">3.2.1.15</ecNumber>
    </recommendedName>
    <alternativeName>
        <fullName evidence="19">Pectinase</fullName>
    </alternativeName>
</protein>
<keyword evidence="12" id="KW-0521">NADP</keyword>
<dbReference type="Gene3D" id="3.50.50.60">
    <property type="entry name" value="FAD/NAD(P)-binding domain"/>
    <property type="match status" value="1"/>
</dbReference>
<comment type="subcellular location">
    <subcellularLocation>
        <location evidence="2">Secreted</location>
    </subcellularLocation>
</comment>
<keyword evidence="7" id="KW-0285">Flavoprotein</keyword>
<name>A0AAN6CAX9_FUSAU</name>
<dbReference type="InterPro" id="IPR000743">
    <property type="entry name" value="Glyco_hydro_28"/>
</dbReference>
<dbReference type="InterPro" id="IPR050434">
    <property type="entry name" value="Glycosyl_hydrlase_28"/>
</dbReference>
<comment type="catalytic activity">
    <reaction evidence="18">
        <text>(1,4-alpha-D-galacturonosyl)n+m + H2O = (1,4-alpha-D-galacturonosyl)n + (1,4-alpha-D-galacturonosyl)m.</text>
        <dbReference type="EC" id="3.2.1.15"/>
    </reaction>
</comment>
<dbReference type="GO" id="GO:0050661">
    <property type="term" value="F:NADP binding"/>
    <property type="evidence" value="ECO:0007669"/>
    <property type="project" value="InterPro"/>
</dbReference>
<dbReference type="InterPro" id="IPR011050">
    <property type="entry name" value="Pectin_lyase_fold/virulence"/>
</dbReference>
<proteinExistence type="inferred from homology"/>
<dbReference type="SUPFAM" id="SSF51905">
    <property type="entry name" value="FAD/NAD(P)-binding domain"/>
    <property type="match status" value="1"/>
</dbReference>
<evidence type="ECO:0000256" key="8">
    <source>
        <dbReference type="ARBA" id="ARBA00022729"/>
    </source>
</evidence>
<dbReference type="Pfam" id="PF00743">
    <property type="entry name" value="FMO-like"/>
    <property type="match status" value="1"/>
</dbReference>
<keyword evidence="17" id="KW-0961">Cell wall biogenesis/degradation</keyword>
<keyword evidence="25" id="KW-1185">Reference proteome</keyword>
<dbReference type="PANTHER" id="PTHR31884:SF1">
    <property type="entry name" value="POLYGALACTURONASE"/>
    <property type="match status" value="1"/>
</dbReference>
<organism evidence="24 25">
    <name type="scientific">Fusarium austroamericanum</name>
    <dbReference type="NCBI Taxonomy" id="282268"/>
    <lineage>
        <taxon>Eukaryota</taxon>
        <taxon>Fungi</taxon>
        <taxon>Dikarya</taxon>
        <taxon>Ascomycota</taxon>
        <taxon>Pezizomycotina</taxon>
        <taxon>Sordariomycetes</taxon>
        <taxon>Hypocreomycetidae</taxon>
        <taxon>Hypocreales</taxon>
        <taxon>Nectriaceae</taxon>
        <taxon>Fusarium</taxon>
    </lineage>
</organism>
<dbReference type="InterPro" id="IPR012334">
    <property type="entry name" value="Pectin_lyas_fold"/>
</dbReference>
<comment type="similarity">
    <text evidence="4">Belongs to the FMO family.</text>
</comment>
<evidence type="ECO:0000256" key="1">
    <source>
        <dbReference type="ARBA" id="ARBA00001974"/>
    </source>
</evidence>
<evidence type="ECO:0000256" key="3">
    <source>
        <dbReference type="ARBA" id="ARBA00008834"/>
    </source>
</evidence>
<evidence type="ECO:0000256" key="11">
    <source>
        <dbReference type="ARBA" id="ARBA00022827"/>
    </source>
</evidence>
<dbReference type="InterPro" id="IPR010730">
    <property type="entry name" value="HET"/>
</dbReference>
<keyword evidence="10 21" id="KW-0378">Hydrolase</keyword>
<dbReference type="FunFam" id="2.160.20.10:FF:000002">
    <property type="entry name" value="Endopolygalacturonase D"/>
    <property type="match status" value="1"/>
</dbReference>
<evidence type="ECO:0000256" key="5">
    <source>
        <dbReference type="ARBA" id="ARBA00012736"/>
    </source>
</evidence>
<dbReference type="Proteomes" id="UP000537989">
    <property type="component" value="Unassembled WGS sequence"/>
</dbReference>
<comment type="similarity">
    <text evidence="3 21">Belongs to the glycosyl hydrolase 28 family.</text>
</comment>
<feature type="active site" evidence="20">
    <location>
        <position position="222"/>
    </location>
</feature>
<evidence type="ECO:0000256" key="14">
    <source>
        <dbReference type="ARBA" id="ARBA00023145"/>
    </source>
</evidence>
<dbReference type="GO" id="GO:0004499">
    <property type="term" value="F:N,N-dimethylaniline monooxygenase activity"/>
    <property type="evidence" value="ECO:0007669"/>
    <property type="project" value="InterPro"/>
</dbReference>
<dbReference type="PRINTS" id="PR00370">
    <property type="entry name" value="FMOXYGENASE"/>
</dbReference>
<accession>A0AAN6CAX9</accession>
<keyword evidence="15" id="KW-1015">Disulfide bond</keyword>
<feature type="signal peptide" evidence="22">
    <location>
        <begin position="1"/>
        <end position="17"/>
    </location>
</feature>
<gene>
    <name evidence="24" type="ORF">FAUST_298</name>
</gene>
<dbReference type="GO" id="GO:0004650">
    <property type="term" value="F:polygalacturonase activity"/>
    <property type="evidence" value="ECO:0007669"/>
    <property type="project" value="UniProtKB-EC"/>
</dbReference>
<evidence type="ECO:0000256" key="6">
    <source>
        <dbReference type="ARBA" id="ARBA00022525"/>
    </source>
</evidence>
<dbReference type="Pfam" id="PF06985">
    <property type="entry name" value="HET"/>
    <property type="match status" value="1"/>
</dbReference>
<evidence type="ECO:0000259" key="23">
    <source>
        <dbReference type="Pfam" id="PF06985"/>
    </source>
</evidence>
<keyword evidence="16 21" id="KW-0326">Glycosidase</keyword>
<dbReference type="PROSITE" id="PS00502">
    <property type="entry name" value="POLYGALACTURONASE"/>
    <property type="match status" value="1"/>
</dbReference>
<sequence length="1542" mass="172449">MFSSMILLSGLVASAFAHPTVEPRASCTFTDAASAIKGKGSCSTIILNNIAVPAGTTLDLTKLKDGTHVIFQGKTTFGYDTWEGPLISFTGNNLLIEGADGHSIDCQGQRWWDGKGSNGGKTKPKFFSAHSLQNSNIKNLNVINTPVQAFSINGVTNLGVYNVHMDNSLGDTQGGHNTDAFDVGSSTGVYISGAVVKNQDDCLAINSGTNITFTGGNCSGGHGLSIGSVGGRSNNDVKTVRILNSSISNSDNGVRIKTVSGATGSVSDVKYDSITLSNIAKYGIVIEQDYENGSPTGTPTAGVPITDVTINKVTGSVKSSGTDIYILCASCKNWTWTNNKVTGVYVIKSSSPWQKTKENDGLDQLSRCSWIKACNENHGDHCQRARLPHETQGLPRWLIHVSEKRIVPFQPGCRYVALSYVWGRSTGHDLQLLLSNLELFQQMNALEQMWDQVPATIQHAVELIQRVGEEYIWVDRLCIVQDDYETKQEQISQMAFIYGNAYFTIVVTAAHSAEEGLKGIKDVSPSMYHNVWPERANMDHYGLVAWSPWNKRGWTLQELVFSQRSLFFHKNELTWECHCAIWHERMQLADIGETSCLGTHNPNARGFRYSPWPDLQEFHQLATSYSRRQLSFSSDILPAFAGITTALAHSFPGGFLFGLPEVAFDVTLLWRSAGPASRNSKLGEASVPSWSWMVCLDQKISVDLSPWASGFAYLAGSSSEQTDEGGRRTYTPLHVAYQQEWNSRWSRKRPPAGVLDGLVTESICSWYVKEETGERLISNDLDEFKDCSHHKSNELPMGWQRDRDLFYHPVDPQRRFKYPIPLATNEDDITIEKDLSFLIKTQTERAFFYNVPEPYGQAVSMLEGEAVVNICNSEQVWVGCLRVQTRTILWRLLTKQVKCELVAISKGYIDSNAGGWSRLDEHEALKSRELERYEFYNVLFIEWKEAVAYRQGIGRVDKTAWEEVAAYYSAPINDTPRDPVGLGPVGLINTPLPTGNSSIDPVSKPIFTTMMSPASVAVIGAGPTGITMLKQLLQDGFNATLFERRSQVGGLWAYDAKHGWTSALDSTTANISKYTCGFTDYPIPDRYPVHLTPADFQEFMQGYAEHFGLLKHITFDTSVKVVNRNKEDNGWDVQVENVGSGQTDTRRFDKVAFCHGYQTLKKMPIFPGQDNYKGDLMHAQQYRSPESFKDKTVVILGLATTTDDIAPQLVSVAKKVYVSHRSGQIVVRRFRKGTPSDLLVSWRRRVISQWIAKNLPNTYRFLANTLAKLLSSQMAGMKLDPAWRLKDFKDLTLSLPGIIENVLPLLKDGSVTSLHGIKRFTGGNSIEFEDGTIIDDVDSVIFTTGYQCDFSPAPFVEKSIPKSPSYGGPSIHRLYMNVFPPKYADSCVMLCFSAYGKNNGFSFSDVMNMAISNIWRGVSNLPSHQEMEQWVDHHHEWLASNWAREPTVDLSMVKQYEFQPWMHKQAGTGMENLGWGWAGWKFWWKDRKMYNLMNHGVETAHMFRFFETGMRSTWDGARDEIIRQNRIVKEAFGGKKNKTRSD</sequence>
<keyword evidence="14" id="KW-0865">Zymogen</keyword>
<dbReference type="FunFam" id="3.50.50.60:FF:000023">
    <property type="entry name" value="Dimethylaniline monooxygenase [N-oxide-forming]"/>
    <property type="match status" value="1"/>
</dbReference>
<evidence type="ECO:0000256" key="9">
    <source>
        <dbReference type="ARBA" id="ARBA00022737"/>
    </source>
</evidence>
<dbReference type="InterPro" id="IPR006626">
    <property type="entry name" value="PbH1"/>
</dbReference>
<dbReference type="SMART" id="SM00710">
    <property type="entry name" value="PbH1"/>
    <property type="match status" value="5"/>
</dbReference>
<dbReference type="InterPro" id="IPR036188">
    <property type="entry name" value="FAD/NAD-bd_sf"/>
</dbReference>
<comment type="caution">
    <text evidence="24">The sequence shown here is derived from an EMBL/GenBank/DDBJ whole genome shotgun (WGS) entry which is preliminary data.</text>
</comment>
<dbReference type="Pfam" id="PF00295">
    <property type="entry name" value="Glyco_hydro_28"/>
    <property type="match status" value="1"/>
</dbReference>
<dbReference type="GO" id="GO:0045490">
    <property type="term" value="P:pectin catabolic process"/>
    <property type="evidence" value="ECO:0007669"/>
    <property type="project" value="TreeGrafter"/>
</dbReference>
<evidence type="ECO:0000256" key="18">
    <source>
        <dbReference type="ARBA" id="ARBA00034074"/>
    </source>
</evidence>
<evidence type="ECO:0000256" key="16">
    <source>
        <dbReference type="ARBA" id="ARBA00023295"/>
    </source>
</evidence>
<evidence type="ECO:0000256" key="2">
    <source>
        <dbReference type="ARBA" id="ARBA00004613"/>
    </source>
</evidence>
<evidence type="ECO:0000313" key="25">
    <source>
        <dbReference type="Proteomes" id="UP000537989"/>
    </source>
</evidence>